<accession>F0WAA8</accession>
<proteinExistence type="predicted"/>
<reference evidence="1" key="2">
    <citation type="submission" date="2011-02" db="EMBL/GenBank/DDBJ databases">
        <authorList>
            <person name="MacLean D."/>
        </authorList>
    </citation>
    <scope>NUCLEOTIDE SEQUENCE</scope>
</reference>
<name>F0WAA8_9STRA</name>
<sequence length="179" mass="20481">MSSLNDLADDKLQHILMFTLKKLALNTVDITEVEALSLQQYLKAAAGNIKLIYSESLDVLRFLAVLNMPSNSSIRERFRLNSSKLGIIEQVWKDNRHLLCNDATTRLTDLVTNSDWITHIEVGNHWCSRHITPITLLQIASENSHEQKDDILEVEFSHESLYHFLIQLDAIQAQLDEAK</sequence>
<evidence type="ECO:0000313" key="1">
    <source>
        <dbReference type="EMBL" id="CCA18078.1"/>
    </source>
</evidence>
<dbReference type="AlphaFoldDB" id="F0WAA8"/>
<dbReference type="HOGENOM" id="CLU_1506063_0_0_1"/>
<gene>
    <name evidence="1" type="primary">AlNc14C44G3637</name>
    <name evidence="1" type="ORF">ALNC14_042210</name>
</gene>
<dbReference type="EMBL" id="FR824089">
    <property type="protein sequence ID" value="CCA18078.1"/>
    <property type="molecule type" value="Genomic_DNA"/>
</dbReference>
<protein>
    <submittedName>
        <fullName evidence="1">AlNc14C44G3637 protein</fullName>
    </submittedName>
</protein>
<reference evidence="1" key="1">
    <citation type="journal article" date="2011" name="PLoS Biol.">
        <title>Gene gain and loss during evolution of obligate parasitism in the white rust pathogen of Arabidopsis thaliana.</title>
        <authorList>
            <person name="Kemen E."/>
            <person name="Gardiner A."/>
            <person name="Schultz-Larsen T."/>
            <person name="Kemen A.C."/>
            <person name="Balmuth A.L."/>
            <person name="Robert-Seilaniantz A."/>
            <person name="Bailey K."/>
            <person name="Holub E."/>
            <person name="Studholme D.J."/>
            <person name="Maclean D."/>
            <person name="Jones J.D."/>
        </authorList>
    </citation>
    <scope>NUCLEOTIDE SEQUENCE</scope>
</reference>
<organism evidence="1">
    <name type="scientific">Albugo laibachii Nc14</name>
    <dbReference type="NCBI Taxonomy" id="890382"/>
    <lineage>
        <taxon>Eukaryota</taxon>
        <taxon>Sar</taxon>
        <taxon>Stramenopiles</taxon>
        <taxon>Oomycota</taxon>
        <taxon>Peronosporomycetes</taxon>
        <taxon>Albuginales</taxon>
        <taxon>Albuginaceae</taxon>
        <taxon>Albugo</taxon>
    </lineage>
</organism>